<evidence type="ECO:0000256" key="4">
    <source>
        <dbReference type="ARBA" id="ARBA00022694"/>
    </source>
</evidence>
<dbReference type="InterPro" id="IPR012795">
    <property type="entry name" value="tRNA_Ile_lys_synt_N"/>
</dbReference>
<dbReference type="SUPFAM" id="SSF56037">
    <property type="entry name" value="PheT/TilS domain"/>
    <property type="match status" value="1"/>
</dbReference>
<comment type="similarity">
    <text evidence="8">Belongs to the tRNA(Ile)-lysidine synthase family.</text>
</comment>
<dbReference type="EMBL" id="JWJG01000028">
    <property type="protein sequence ID" value="KIF83821.1"/>
    <property type="molecule type" value="Genomic_DNA"/>
</dbReference>
<evidence type="ECO:0000256" key="8">
    <source>
        <dbReference type="HAMAP-Rule" id="MF_01161"/>
    </source>
</evidence>
<feature type="binding site" evidence="8">
    <location>
        <begin position="32"/>
        <end position="37"/>
    </location>
    <ligand>
        <name>ATP</name>
        <dbReference type="ChEBI" id="CHEBI:30616"/>
    </ligand>
</feature>
<evidence type="ECO:0000256" key="7">
    <source>
        <dbReference type="ARBA" id="ARBA00048539"/>
    </source>
</evidence>
<dbReference type="Pfam" id="PF01171">
    <property type="entry name" value="ATP_bind_3"/>
    <property type="match status" value="1"/>
</dbReference>
<evidence type="ECO:0000313" key="10">
    <source>
        <dbReference type="EMBL" id="KIF83821.1"/>
    </source>
</evidence>
<keyword evidence="5 8" id="KW-0547">Nucleotide-binding</keyword>
<dbReference type="Pfam" id="PF11734">
    <property type="entry name" value="TilS_C"/>
    <property type="match status" value="1"/>
</dbReference>
<keyword evidence="2 8" id="KW-0963">Cytoplasm</keyword>
<sequence>MSDAFERALDVILARVSASAESATPSLAVAYSGGLDSSVLLDLAQRYAAARGVILFAFHIHHGISSNADTWQAHCERECMRLGIRFDARRVALSERSRHGLEQAARLGRYAALGELCRHHRVRLLLTAHHLDDQAETILLQLLRGCGVAGMSGMEIVNSAPDLLGDPNLLVARPFLDIARAELERFAAACAIDYVEDESNADPRYARNALRHHVMPELARYFPGYQLRFARSAQHAQSAHRLLDEMAESDLAKCRDGEGVNLDRLKAFSHDRIDNLLRYWLASCGVRMPSTSWLGEMRSQLFEAREDAQLCVSHPDCHIRRHRNKVFVTPRMGQVPPQASSLSFRWQGEDWMDFRDYRGRLHFEPAEDGIDAEWLAAQDLVLGYRRGGEMLKPARNRPTRSLKHHYQALDIPAWERLRLPLVYTVAGQLLFAAGIGLNWRDLQAGDGRRIRMRWEAIDF</sequence>
<evidence type="ECO:0000313" key="11">
    <source>
        <dbReference type="Proteomes" id="UP000031572"/>
    </source>
</evidence>
<dbReference type="GO" id="GO:0005524">
    <property type="term" value="F:ATP binding"/>
    <property type="evidence" value="ECO:0007669"/>
    <property type="project" value="UniProtKB-UniRule"/>
</dbReference>
<keyword evidence="3 8" id="KW-0436">Ligase</keyword>
<dbReference type="CDD" id="cd01992">
    <property type="entry name" value="TilS_N"/>
    <property type="match status" value="1"/>
</dbReference>
<dbReference type="Gene3D" id="3.40.50.620">
    <property type="entry name" value="HUPs"/>
    <property type="match status" value="1"/>
</dbReference>
<dbReference type="NCBIfam" id="TIGR02432">
    <property type="entry name" value="lysidine_TilS_N"/>
    <property type="match status" value="1"/>
</dbReference>
<dbReference type="PANTHER" id="PTHR43033:SF1">
    <property type="entry name" value="TRNA(ILE)-LYSIDINE SYNTHASE-RELATED"/>
    <property type="match status" value="1"/>
</dbReference>
<reference evidence="10 11" key="1">
    <citation type="submission" date="2014-12" db="EMBL/GenBank/DDBJ databases">
        <title>Denitrispirillum autotrophicum gen. nov., sp. nov., Denitrifying, Facultatively Autotrophic Bacteria Isolated from Rice Paddy Soil.</title>
        <authorList>
            <person name="Ishii S."/>
            <person name="Ashida N."/>
            <person name="Ohno H."/>
            <person name="Otsuka S."/>
            <person name="Yokota A."/>
            <person name="Senoo K."/>
        </authorList>
    </citation>
    <scope>NUCLEOTIDE SEQUENCE [LARGE SCALE GENOMIC DNA]</scope>
    <source>
        <strain evidence="10 11">TSA66</strain>
    </source>
</reference>
<accession>A0A0C2C0J6</accession>
<comment type="domain">
    <text evidence="8">The N-terminal region contains the highly conserved SGGXDS motif, predicted to be a P-loop motif involved in ATP binding.</text>
</comment>
<protein>
    <recommendedName>
        <fullName evidence="8">tRNA(Ile)-lysidine synthase</fullName>
        <ecNumber evidence="8">6.3.4.19</ecNumber>
    </recommendedName>
    <alternativeName>
        <fullName evidence="8">tRNA(Ile)-2-lysyl-cytidine synthase</fullName>
    </alternativeName>
    <alternativeName>
        <fullName evidence="8">tRNA(Ile)-lysidine synthetase</fullName>
    </alternativeName>
</protein>
<comment type="caution">
    <text evidence="10">The sequence shown here is derived from an EMBL/GenBank/DDBJ whole genome shotgun (WGS) entry which is preliminary data.</text>
</comment>
<comment type="subcellular location">
    <subcellularLocation>
        <location evidence="1 8">Cytoplasm</location>
    </subcellularLocation>
</comment>
<dbReference type="GO" id="GO:0005737">
    <property type="term" value="C:cytoplasm"/>
    <property type="evidence" value="ECO:0007669"/>
    <property type="project" value="UniProtKB-SubCell"/>
</dbReference>
<keyword evidence="11" id="KW-1185">Reference proteome</keyword>
<dbReference type="OrthoDB" id="9807403at2"/>
<evidence type="ECO:0000256" key="2">
    <source>
        <dbReference type="ARBA" id="ARBA00022490"/>
    </source>
</evidence>
<evidence type="ECO:0000256" key="5">
    <source>
        <dbReference type="ARBA" id="ARBA00022741"/>
    </source>
</evidence>
<comment type="catalytic activity">
    <reaction evidence="7 8">
        <text>cytidine(34) in tRNA(Ile2) + L-lysine + ATP = lysidine(34) in tRNA(Ile2) + AMP + diphosphate + H(+)</text>
        <dbReference type="Rhea" id="RHEA:43744"/>
        <dbReference type="Rhea" id="RHEA-COMP:10625"/>
        <dbReference type="Rhea" id="RHEA-COMP:10670"/>
        <dbReference type="ChEBI" id="CHEBI:15378"/>
        <dbReference type="ChEBI" id="CHEBI:30616"/>
        <dbReference type="ChEBI" id="CHEBI:32551"/>
        <dbReference type="ChEBI" id="CHEBI:33019"/>
        <dbReference type="ChEBI" id="CHEBI:82748"/>
        <dbReference type="ChEBI" id="CHEBI:83665"/>
        <dbReference type="ChEBI" id="CHEBI:456215"/>
        <dbReference type="EC" id="6.3.4.19"/>
    </reaction>
</comment>
<feature type="domain" description="Lysidine-tRNA(Ile) synthetase C-terminal" evidence="9">
    <location>
        <begin position="380"/>
        <end position="454"/>
    </location>
</feature>
<dbReference type="SMART" id="SM00977">
    <property type="entry name" value="TilS_C"/>
    <property type="match status" value="1"/>
</dbReference>
<proteinExistence type="inferred from homology"/>
<dbReference type="Proteomes" id="UP000031572">
    <property type="component" value="Unassembled WGS sequence"/>
</dbReference>
<name>A0A0C2C0J6_9BURK</name>
<comment type="function">
    <text evidence="8">Ligates lysine onto the cytidine present at position 34 of the AUA codon-specific tRNA(Ile) that contains the anticodon CAU, in an ATP-dependent manner. Cytidine is converted to lysidine, thus changing the amino acid specificity of the tRNA from methionine to isoleucine.</text>
</comment>
<dbReference type="Gene3D" id="1.20.59.20">
    <property type="match status" value="1"/>
</dbReference>
<keyword evidence="4 8" id="KW-0819">tRNA processing</keyword>
<dbReference type="InterPro" id="IPR011063">
    <property type="entry name" value="TilS/TtcA_N"/>
</dbReference>
<dbReference type="InterPro" id="IPR014729">
    <property type="entry name" value="Rossmann-like_a/b/a_fold"/>
</dbReference>
<dbReference type="NCBIfam" id="TIGR02433">
    <property type="entry name" value="lysidine_TilS_C"/>
    <property type="match status" value="1"/>
</dbReference>
<dbReference type="SUPFAM" id="SSF82829">
    <property type="entry name" value="MesJ substrate recognition domain-like"/>
    <property type="match status" value="1"/>
</dbReference>
<dbReference type="EC" id="6.3.4.19" evidence="8"/>
<organism evidence="10 11">
    <name type="scientific">Noviherbaspirillum autotrophicum</name>
    <dbReference type="NCBI Taxonomy" id="709839"/>
    <lineage>
        <taxon>Bacteria</taxon>
        <taxon>Pseudomonadati</taxon>
        <taxon>Pseudomonadota</taxon>
        <taxon>Betaproteobacteria</taxon>
        <taxon>Burkholderiales</taxon>
        <taxon>Oxalobacteraceae</taxon>
        <taxon>Noviherbaspirillum</taxon>
    </lineage>
</organism>
<dbReference type="HAMAP" id="MF_01161">
    <property type="entry name" value="tRNA_Ile_lys_synt"/>
    <property type="match status" value="1"/>
</dbReference>
<evidence type="ECO:0000259" key="9">
    <source>
        <dbReference type="SMART" id="SM00977"/>
    </source>
</evidence>
<evidence type="ECO:0000256" key="3">
    <source>
        <dbReference type="ARBA" id="ARBA00022598"/>
    </source>
</evidence>
<dbReference type="PANTHER" id="PTHR43033">
    <property type="entry name" value="TRNA(ILE)-LYSIDINE SYNTHASE-RELATED"/>
    <property type="match status" value="1"/>
</dbReference>
<dbReference type="AlphaFoldDB" id="A0A0C2C0J6"/>
<dbReference type="GO" id="GO:0006400">
    <property type="term" value="P:tRNA modification"/>
    <property type="evidence" value="ECO:0007669"/>
    <property type="project" value="UniProtKB-UniRule"/>
</dbReference>
<dbReference type="GO" id="GO:0032267">
    <property type="term" value="F:tRNA(Ile)-lysidine synthase activity"/>
    <property type="evidence" value="ECO:0007669"/>
    <property type="project" value="UniProtKB-EC"/>
</dbReference>
<dbReference type="InterPro" id="IPR015262">
    <property type="entry name" value="tRNA_Ile_lys_synt_subst-bd"/>
</dbReference>
<evidence type="ECO:0000256" key="1">
    <source>
        <dbReference type="ARBA" id="ARBA00004496"/>
    </source>
</evidence>
<evidence type="ECO:0000256" key="6">
    <source>
        <dbReference type="ARBA" id="ARBA00022840"/>
    </source>
</evidence>
<dbReference type="STRING" id="709839.TSA66_17510"/>
<gene>
    <name evidence="8" type="primary">tilS</name>
    <name evidence="10" type="ORF">TSA66_17510</name>
</gene>
<dbReference type="SUPFAM" id="SSF52402">
    <property type="entry name" value="Adenine nucleotide alpha hydrolases-like"/>
    <property type="match status" value="1"/>
</dbReference>
<keyword evidence="6 8" id="KW-0067">ATP-binding</keyword>
<dbReference type="InterPro" id="IPR012796">
    <property type="entry name" value="Lysidine-tRNA-synth_C"/>
</dbReference>
<dbReference type="InterPro" id="IPR012094">
    <property type="entry name" value="tRNA_Ile_lys_synt"/>
</dbReference>
<dbReference type="Pfam" id="PF09179">
    <property type="entry name" value="TilS"/>
    <property type="match status" value="1"/>
</dbReference>